<keyword evidence="8" id="KW-0997">Cell inner membrane</keyword>
<keyword evidence="8" id="KW-1003">Cell membrane</keyword>
<keyword evidence="12" id="KW-1185">Reference proteome</keyword>
<evidence type="ECO:0000259" key="10">
    <source>
        <dbReference type="PROSITE" id="PS51371"/>
    </source>
</evidence>
<dbReference type="InterPro" id="IPR000644">
    <property type="entry name" value="CBS_dom"/>
</dbReference>
<dbReference type="FunFam" id="3.40.50.300:FF:000201">
    <property type="entry name" value="Glycine betaine/L-proline ABC transporter ATP-binding protein"/>
    <property type="match status" value="1"/>
</dbReference>
<comment type="subunit">
    <text evidence="8">The complex is probably composed of two ATP-binding proteins, two transmembrane proteins and a solute-binding protein.</text>
</comment>
<dbReference type="InterPro" id="IPR003593">
    <property type="entry name" value="AAA+_ATPase"/>
</dbReference>
<dbReference type="SUPFAM" id="SSF52540">
    <property type="entry name" value="P-loop containing nucleoside triphosphate hydrolases"/>
    <property type="match status" value="1"/>
</dbReference>
<evidence type="ECO:0000256" key="5">
    <source>
        <dbReference type="ARBA" id="ARBA00022970"/>
    </source>
</evidence>
<evidence type="ECO:0000256" key="8">
    <source>
        <dbReference type="RuleBase" id="RU369116"/>
    </source>
</evidence>
<dbReference type="PANTHER" id="PTHR43869">
    <property type="entry name" value="GLYCINE BETAINE/PROLINE BETAINE TRANSPORT SYSTEM ATP-BINDING PROTEIN PROV"/>
    <property type="match status" value="1"/>
</dbReference>
<dbReference type="InterPro" id="IPR017871">
    <property type="entry name" value="ABC_transporter-like_CS"/>
</dbReference>
<dbReference type="InterPro" id="IPR003439">
    <property type="entry name" value="ABC_transporter-like_ATP-bd"/>
</dbReference>
<comment type="subcellular location">
    <subcellularLocation>
        <location evidence="8">Cell inner membrane</location>
        <topology evidence="8">Peripheral membrane protein</topology>
    </subcellularLocation>
</comment>
<dbReference type="InterPro" id="IPR046342">
    <property type="entry name" value="CBS_dom_sf"/>
</dbReference>
<dbReference type="Proteomes" id="UP000251213">
    <property type="component" value="Unassembled WGS sequence"/>
</dbReference>
<dbReference type="PANTHER" id="PTHR43869:SF1">
    <property type="entry name" value="GLYCINE BETAINE_PROLINE BETAINE TRANSPORT SYSTEM ATP-BINDING PROTEIN PROV"/>
    <property type="match status" value="1"/>
</dbReference>
<feature type="domain" description="CBS" evidence="10">
    <location>
        <begin position="339"/>
        <end position="398"/>
    </location>
</feature>
<gene>
    <name evidence="11" type="ORF">DL897_05390</name>
</gene>
<name>A0A364K7Z8_9BACL</name>
<feature type="domain" description="ABC transporter" evidence="9">
    <location>
        <begin position="4"/>
        <end position="264"/>
    </location>
</feature>
<organism evidence="11 12">
    <name type="scientific">Thermoflavimicrobium daqui</name>
    <dbReference type="NCBI Taxonomy" id="2137476"/>
    <lineage>
        <taxon>Bacteria</taxon>
        <taxon>Bacillati</taxon>
        <taxon>Bacillota</taxon>
        <taxon>Bacilli</taxon>
        <taxon>Bacillales</taxon>
        <taxon>Thermoactinomycetaceae</taxon>
        <taxon>Thermoflavimicrobium</taxon>
    </lineage>
</organism>
<reference evidence="11 12" key="2">
    <citation type="submission" date="2018-06" db="EMBL/GenBank/DDBJ databases">
        <authorList>
            <person name="Zhirakovskaya E."/>
        </authorList>
    </citation>
    <scope>NUCLEOTIDE SEQUENCE [LARGE SCALE GENOMIC DNA]</scope>
    <source>
        <strain evidence="11 12">FBKL4.011</strain>
    </source>
</reference>
<dbReference type="SMART" id="SM00382">
    <property type="entry name" value="AAA"/>
    <property type="match status" value="1"/>
</dbReference>
<keyword evidence="6 7" id="KW-0129">CBS domain</keyword>
<dbReference type="CDD" id="cd03294">
    <property type="entry name" value="ABC_Pro_Gly_Betaine"/>
    <property type="match status" value="1"/>
</dbReference>
<dbReference type="PROSITE" id="PS50893">
    <property type="entry name" value="ABC_TRANSPORTER_2"/>
    <property type="match status" value="1"/>
</dbReference>
<dbReference type="GO" id="GO:0006865">
    <property type="term" value="P:amino acid transport"/>
    <property type="evidence" value="ECO:0007669"/>
    <property type="project" value="UniProtKB-UniRule"/>
</dbReference>
<dbReference type="EC" id="7.6.2.9" evidence="8"/>
<dbReference type="GO" id="GO:0015418">
    <property type="term" value="F:ABC-type quaternary ammonium compound transporting activity"/>
    <property type="evidence" value="ECO:0007669"/>
    <property type="project" value="UniProtKB-EC"/>
</dbReference>
<keyword evidence="8" id="KW-0472">Membrane</keyword>
<dbReference type="RefSeq" id="WP_113658109.1">
    <property type="nucleotide sequence ID" value="NZ_KZ845664.1"/>
</dbReference>
<evidence type="ECO:0000256" key="6">
    <source>
        <dbReference type="ARBA" id="ARBA00023122"/>
    </source>
</evidence>
<evidence type="ECO:0000256" key="1">
    <source>
        <dbReference type="ARBA" id="ARBA00005417"/>
    </source>
</evidence>
<dbReference type="GO" id="GO:0016887">
    <property type="term" value="F:ATP hydrolysis activity"/>
    <property type="evidence" value="ECO:0007669"/>
    <property type="project" value="UniProtKB-UniRule"/>
</dbReference>
<proteinExistence type="inferred from homology"/>
<keyword evidence="3 8" id="KW-0547">Nucleotide-binding</keyword>
<dbReference type="GO" id="GO:0006970">
    <property type="term" value="P:response to osmotic stress"/>
    <property type="evidence" value="ECO:0007669"/>
    <property type="project" value="UniProtKB-ARBA"/>
</dbReference>
<evidence type="ECO:0000313" key="11">
    <source>
        <dbReference type="EMBL" id="RAL26425.1"/>
    </source>
</evidence>
<keyword evidence="4 8" id="KW-0067">ATP-binding</keyword>
<dbReference type="NCBIfam" id="TIGR01186">
    <property type="entry name" value="proV"/>
    <property type="match status" value="1"/>
</dbReference>
<dbReference type="InterPro" id="IPR051921">
    <property type="entry name" value="ABC_osmolyte_uptake_ATP-bind"/>
</dbReference>
<dbReference type="PROSITE" id="PS00211">
    <property type="entry name" value="ABC_TRANSPORTER_1"/>
    <property type="match status" value="1"/>
</dbReference>
<dbReference type="GO" id="GO:0005886">
    <property type="term" value="C:plasma membrane"/>
    <property type="evidence" value="ECO:0007669"/>
    <property type="project" value="UniProtKB-SubCell"/>
</dbReference>
<dbReference type="OrthoDB" id="9802264at2"/>
<sequence length="398" mass="44362">MYKIEVKNVTKIFGHSTKKALQLLHEGKSKEEIKKKTGANVGVNRANFYVNSGEIFVIMGLSGSGKSTLVRLLNRLIQPTEGEVFIDGEDIIKMSSEQLRNVRRKKISMVFQKFALFPHRTVRENVEYGLEIQGVSPQARKEKALESLKLVGLEGWAESFPDQLSGGMQQRVGLARALANDPDILLMDEAFSALDPLIRKDMQDELIDLQQTMQKTIIFITHDLDEALRIGDRIALMKDGSIVQIGTTEEILTNPANEYVEQFVEDVNLSKVLTAETIMTKGEAIILDKDGLKVARKKMREKRVPTLLVIDRRKKFRGLVTVHTIREALEQNKSIEEVLVTDVPQVRKETPINEILPLIAEIDPLYPIVVTDEDGKLLGLVGRGAILAALAGSGVSGE</sequence>
<dbReference type="EMBL" id="QJKK01000002">
    <property type="protein sequence ID" value="RAL26425.1"/>
    <property type="molecule type" value="Genomic_DNA"/>
</dbReference>
<dbReference type="SUPFAM" id="SSF54631">
    <property type="entry name" value="CBS-domain pair"/>
    <property type="match status" value="1"/>
</dbReference>
<dbReference type="Pfam" id="PF00005">
    <property type="entry name" value="ABC_tran"/>
    <property type="match status" value="1"/>
</dbReference>
<keyword evidence="5" id="KW-0029">Amino-acid transport</keyword>
<evidence type="ECO:0000256" key="2">
    <source>
        <dbReference type="ARBA" id="ARBA00022448"/>
    </source>
</evidence>
<dbReference type="InterPro" id="IPR005892">
    <property type="entry name" value="Gly-betaine_transp_ATP-bd"/>
</dbReference>
<dbReference type="PROSITE" id="PS51371">
    <property type="entry name" value="CBS"/>
    <property type="match status" value="2"/>
</dbReference>
<feature type="domain" description="CBS" evidence="10">
    <location>
        <begin position="279"/>
        <end position="335"/>
    </location>
</feature>
<evidence type="ECO:0000256" key="3">
    <source>
        <dbReference type="ARBA" id="ARBA00022741"/>
    </source>
</evidence>
<dbReference type="Gene3D" id="3.40.50.300">
    <property type="entry name" value="P-loop containing nucleotide triphosphate hydrolases"/>
    <property type="match status" value="1"/>
</dbReference>
<evidence type="ECO:0000313" key="12">
    <source>
        <dbReference type="Proteomes" id="UP000251213"/>
    </source>
</evidence>
<dbReference type="GO" id="GO:0005524">
    <property type="term" value="F:ATP binding"/>
    <property type="evidence" value="ECO:0007669"/>
    <property type="project" value="UniProtKB-UniRule"/>
</dbReference>
<dbReference type="InterPro" id="IPR027417">
    <property type="entry name" value="P-loop_NTPase"/>
</dbReference>
<comment type="catalytic activity">
    <reaction evidence="8">
        <text>a quaternary ammonium(out) + ATP + H2O = a quaternary ammonium(in) + ADP + phosphate + H(+)</text>
        <dbReference type="Rhea" id="RHEA:11036"/>
        <dbReference type="ChEBI" id="CHEBI:15377"/>
        <dbReference type="ChEBI" id="CHEBI:15378"/>
        <dbReference type="ChEBI" id="CHEBI:30616"/>
        <dbReference type="ChEBI" id="CHEBI:35267"/>
        <dbReference type="ChEBI" id="CHEBI:43474"/>
        <dbReference type="ChEBI" id="CHEBI:456216"/>
    </reaction>
</comment>
<dbReference type="Pfam" id="PF00571">
    <property type="entry name" value="CBS"/>
    <property type="match status" value="2"/>
</dbReference>
<comment type="caution">
    <text evidence="11">The sequence shown here is derived from an EMBL/GenBank/DDBJ whole genome shotgun (WGS) entry which is preliminary data.</text>
</comment>
<protein>
    <recommendedName>
        <fullName evidence="8">Quaternary amine transport ATP-binding protein</fullName>
        <ecNumber evidence="8">7.6.2.9</ecNumber>
    </recommendedName>
</protein>
<dbReference type="AlphaFoldDB" id="A0A364K7Z8"/>
<evidence type="ECO:0000256" key="7">
    <source>
        <dbReference type="PROSITE-ProRule" id="PRU00703"/>
    </source>
</evidence>
<evidence type="ECO:0000259" key="9">
    <source>
        <dbReference type="PROSITE" id="PS50893"/>
    </source>
</evidence>
<dbReference type="GO" id="GO:0031460">
    <property type="term" value="P:glycine betaine transport"/>
    <property type="evidence" value="ECO:0007669"/>
    <property type="project" value="InterPro"/>
</dbReference>
<accession>A0A364K7Z8</accession>
<evidence type="ECO:0000256" key="4">
    <source>
        <dbReference type="ARBA" id="ARBA00022840"/>
    </source>
</evidence>
<comment type="similarity">
    <text evidence="1 8">Belongs to the ABC transporter superfamily.</text>
</comment>
<keyword evidence="2 8" id="KW-0813">Transport</keyword>
<reference evidence="11 12" key="1">
    <citation type="submission" date="2018-06" db="EMBL/GenBank/DDBJ databases">
        <title>Thermoflavimicrobium daqus sp. nov., a thermophilic microbe isolated from Moutai-flavour Daqu.</title>
        <authorList>
            <person name="Wang X."/>
            <person name="Zhou H."/>
        </authorList>
    </citation>
    <scope>NUCLEOTIDE SEQUENCE [LARGE SCALE GENOMIC DNA]</scope>
    <source>
        <strain evidence="11 12">FBKL4.011</strain>
    </source>
</reference>
<dbReference type="Gene3D" id="3.10.580.10">
    <property type="entry name" value="CBS-domain"/>
    <property type="match status" value="1"/>
</dbReference>